<comment type="similarity">
    <text evidence="1">Belongs to the bacterial ribosomal protein bS18 family.</text>
</comment>
<keyword evidence="7" id="KW-1185">Reference proteome</keyword>
<dbReference type="GO" id="GO:0003735">
    <property type="term" value="F:structural constituent of ribosome"/>
    <property type="evidence" value="ECO:0007669"/>
    <property type="project" value="InterPro"/>
</dbReference>
<dbReference type="Pfam" id="PF01084">
    <property type="entry name" value="Ribosomal_S18"/>
    <property type="match status" value="1"/>
</dbReference>
<comment type="caution">
    <text evidence="6">The sequence shown here is derived from an EMBL/GenBank/DDBJ whole genome shotgun (WGS) entry which is preliminary data.</text>
</comment>
<name>A0A8H5LNI6_9AGAR</name>
<evidence type="ECO:0000256" key="3">
    <source>
        <dbReference type="ARBA" id="ARBA00023274"/>
    </source>
</evidence>
<proteinExistence type="inferred from homology"/>
<dbReference type="GO" id="GO:0032543">
    <property type="term" value="P:mitochondrial translation"/>
    <property type="evidence" value="ECO:0007669"/>
    <property type="project" value="TreeGrafter"/>
</dbReference>
<reference evidence="6 7" key="1">
    <citation type="journal article" date="2020" name="ISME J.">
        <title>Uncovering the hidden diversity of litter-decomposition mechanisms in mushroom-forming fungi.</title>
        <authorList>
            <person name="Floudas D."/>
            <person name="Bentzer J."/>
            <person name="Ahren D."/>
            <person name="Johansson T."/>
            <person name="Persson P."/>
            <person name="Tunlid A."/>
        </authorList>
    </citation>
    <scope>NUCLEOTIDE SEQUENCE [LARGE SCALE GENOMIC DNA]</scope>
    <source>
        <strain evidence="6 7">CBS 146.42</strain>
    </source>
</reference>
<dbReference type="SUPFAM" id="SSF46911">
    <property type="entry name" value="Ribosomal protein S18"/>
    <property type="match status" value="1"/>
</dbReference>
<feature type="compositionally biased region" description="Polar residues" evidence="5">
    <location>
        <begin position="19"/>
        <end position="32"/>
    </location>
</feature>
<evidence type="ECO:0000313" key="6">
    <source>
        <dbReference type="EMBL" id="KAF5363726.1"/>
    </source>
</evidence>
<dbReference type="OrthoDB" id="21463at2759"/>
<feature type="region of interest" description="Disordered" evidence="5">
    <location>
        <begin position="1"/>
        <end position="32"/>
    </location>
</feature>
<evidence type="ECO:0000256" key="4">
    <source>
        <dbReference type="ARBA" id="ARBA00035264"/>
    </source>
</evidence>
<dbReference type="GO" id="GO:0070181">
    <property type="term" value="F:small ribosomal subunit rRNA binding"/>
    <property type="evidence" value="ECO:0007669"/>
    <property type="project" value="TreeGrafter"/>
</dbReference>
<feature type="compositionally biased region" description="Low complexity" evidence="5">
    <location>
        <begin position="1"/>
        <end position="13"/>
    </location>
</feature>
<dbReference type="Proteomes" id="UP000559027">
    <property type="component" value="Unassembled WGS sequence"/>
</dbReference>
<dbReference type="GO" id="GO:0005763">
    <property type="term" value="C:mitochondrial small ribosomal subunit"/>
    <property type="evidence" value="ECO:0007669"/>
    <property type="project" value="TreeGrafter"/>
</dbReference>
<dbReference type="PRINTS" id="PR00974">
    <property type="entry name" value="RIBOSOMALS18"/>
</dbReference>
<dbReference type="PANTHER" id="PTHR13479:SF40">
    <property type="entry name" value="SMALL RIBOSOMAL SUBUNIT PROTEIN BS18M"/>
    <property type="match status" value="1"/>
</dbReference>
<evidence type="ECO:0000313" key="7">
    <source>
        <dbReference type="Proteomes" id="UP000559027"/>
    </source>
</evidence>
<dbReference type="PANTHER" id="PTHR13479">
    <property type="entry name" value="30S RIBOSOMAL PROTEIN S18"/>
    <property type="match status" value="1"/>
</dbReference>
<protein>
    <recommendedName>
        <fullName evidence="4">Small ribosomal subunit protein bS18m</fullName>
    </recommendedName>
</protein>
<keyword evidence="3" id="KW-0687">Ribonucleoprotein</keyword>
<dbReference type="AlphaFoldDB" id="A0A8H5LNI6"/>
<evidence type="ECO:0000256" key="2">
    <source>
        <dbReference type="ARBA" id="ARBA00022980"/>
    </source>
</evidence>
<evidence type="ECO:0000256" key="5">
    <source>
        <dbReference type="SAM" id="MobiDB-lite"/>
    </source>
</evidence>
<dbReference type="InterPro" id="IPR001648">
    <property type="entry name" value="Ribosomal_bS18"/>
</dbReference>
<accession>A0A8H5LNI6</accession>
<sequence length="181" mass="20185">MLASLRASLSRASHVATRRISTSSPLRNDPQLTTTDQLAEVLGNVTAPQDAQTAFAQRKKWRMFYAGDIVSPNELSPEKCANSRKNLKRPIAPPPSPVTRYNDVFRQLDLDPLDFSLNPGVLSAFTSEMGKIYGRNVTGLTARNQRRLGKAIRRARMVGVLPQLSKPTKLWVATPYRRLGR</sequence>
<dbReference type="InterPro" id="IPR036870">
    <property type="entry name" value="Ribosomal_bS18_sf"/>
</dbReference>
<gene>
    <name evidence="6" type="ORF">D9756_000740</name>
</gene>
<organism evidence="6 7">
    <name type="scientific">Leucocoprinus leucothites</name>
    <dbReference type="NCBI Taxonomy" id="201217"/>
    <lineage>
        <taxon>Eukaryota</taxon>
        <taxon>Fungi</taxon>
        <taxon>Dikarya</taxon>
        <taxon>Basidiomycota</taxon>
        <taxon>Agaricomycotina</taxon>
        <taxon>Agaricomycetes</taxon>
        <taxon>Agaricomycetidae</taxon>
        <taxon>Agaricales</taxon>
        <taxon>Agaricineae</taxon>
        <taxon>Agaricaceae</taxon>
        <taxon>Leucocoprinus</taxon>
    </lineage>
</organism>
<evidence type="ECO:0000256" key="1">
    <source>
        <dbReference type="ARBA" id="ARBA00005589"/>
    </source>
</evidence>
<keyword evidence="2" id="KW-0689">Ribosomal protein</keyword>
<dbReference type="Gene3D" id="4.10.640.10">
    <property type="entry name" value="Ribosomal protein S18"/>
    <property type="match status" value="1"/>
</dbReference>
<dbReference type="EMBL" id="JAACJO010000001">
    <property type="protein sequence ID" value="KAF5363726.1"/>
    <property type="molecule type" value="Genomic_DNA"/>
</dbReference>